<dbReference type="SUPFAM" id="SSF52833">
    <property type="entry name" value="Thioredoxin-like"/>
    <property type="match status" value="1"/>
</dbReference>
<dbReference type="InterPro" id="IPR039927">
    <property type="entry name" value="Ribosomal_mL43"/>
</dbReference>
<keyword evidence="4" id="KW-0496">Mitochondrion</keyword>
<evidence type="ECO:0000256" key="3">
    <source>
        <dbReference type="ARBA" id="ARBA00022980"/>
    </source>
</evidence>
<evidence type="ECO:0000313" key="9">
    <source>
        <dbReference type="EMBL" id="AET38322.1"/>
    </source>
</evidence>
<dbReference type="GO" id="GO:0032543">
    <property type="term" value="P:mitochondrial translation"/>
    <property type="evidence" value="ECO:0007669"/>
    <property type="project" value="InterPro"/>
</dbReference>
<dbReference type="SMART" id="SM00916">
    <property type="entry name" value="L51_S25_CI-B8"/>
    <property type="match status" value="1"/>
</dbReference>
<evidence type="ECO:0000256" key="2">
    <source>
        <dbReference type="ARBA" id="ARBA00006073"/>
    </source>
</evidence>
<dbReference type="eggNOG" id="KOG3445">
    <property type="taxonomic scope" value="Eukaryota"/>
</dbReference>
<dbReference type="FunFam" id="3.40.30.10:FF:000173">
    <property type="entry name" value="Mitochondrial 54S ribosomal protein"/>
    <property type="match status" value="1"/>
</dbReference>
<gene>
    <name evidence="9" type="ordered locus">Ecym_2609</name>
</gene>
<comment type="subcellular location">
    <subcellularLocation>
        <location evidence="1">Mitochondrion</location>
    </subcellularLocation>
</comment>
<dbReference type="InterPro" id="IPR007741">
    <property type="entry name" value="Ribosomal_mL43/mS25/NADH_DH"/>
</dbReference>
<dbReference type="STRING" id="931890.G8JQI9"/>
<dbReference type="InParanoid" id="G8JQI9"/>
<evidence type="ECO:0000259" key="8">
    <source>
        <dbReference type="SMART" id="SM00916"/>
    </source>
</evidence>
<dbReference type="KEGG" id="erc:Ecym_2609"/>
<evidence type="ECO:0000256" key="1">
    <source>
        <dbReference type="ARBA" id="ARBA00004173"/>
    </source>
</evidence>
<evidence type="ECO:0000313" key="10">
    <source>
        <dbReference type="Proteomes" id="UP000006790"/>
    </source>
</evidence>
<dbReference type="PANTHER" id="PTHR21396:SF2">
    <property type="entry name" value="LARGE RIBOSOMAL SUBUNIT PROTEIN ML43"/>
    <property type="match status" value="1"/>
</dbReference>
<evidence type="ECO:0000256" key="7">
    <source>
        <dbReference type="ARBA" id="ARBA00075061"/>
    </source>
</evidence>
<dbReference type="GeneID" id="11468356"/>
<dbReference type="FunCoup" id="G8JQI9">
    <property type="interactions" value="376"/>
</dbReference>
<dbReference type="HOGENOM" id="CLU_117700_1_1_1"/>
<dbReference type="Proteomes" id="UP000006790">
    <property type="component" value="Chromosome 2"/>
</dbReference>
<evidence type="ECO:0000256" key="5">
    <source>
        <dbReference type="ARBA" id="ARBA00023274"/>
    </source>
</evidence>
<dbReference type="OMA" id="ISKWIDL"/>
<reference evidence="10" key="1">
    <citation type="journal article" date="2012" name="G3 (Bethesda)">
        <title>Pichia sorbitophila, an interspecies yeast hybrid reveals early steps of genome resolution following polyploidization.</title>
        <authorList>
            <person name="Leh Louis V."/>
            <person name="Despons L."/>
            <person name="Friedrich A."/>
            <person name="Martin T."/>
            <person name="Durrens P."/>
            <person name="Casaregola S."/>
            <person name="Neuveglise C."/>
            <person name="Fairhead C."/>
            <person name="Marck C."/>
            <person name="Cruz J.A."/>
            <person name="Straub M.L."/>
            <person name="Kugler V."/>
            <person name="Sacerdot C."/>
            <person name="Uzunov Z."/>
            <person name="Thierry A."/>
            <person name="Weiss S."/>
            <person name="Bleykasten C."/>
            <person name="De Montigny J."/>
            <person name="Jacques N."/>
            <person name="Jung P."/>
            <person name="Lemaire M."/>
            <person name="Mallet S."/>
            <person name="Morel G."/>
            <person name="Richard G.F."/>
            <person name="Sarkar A."/>
            <person name="Savel G."/>
            <person name="Schacherer J."/>
            <person name="Seret M.L."/>
            <person name="Talla E."/>
            <person name="Samson G."/>
            <person name="Jubin C."/>
            <person name="Poulain J."/>
            <person name="Vacherie B."/>
            <person name="Barbe V."/>
            <person name="Pelletier E."/>
            <person name="Sherman D.J."/>
            <person name="Westhof E."/>
            <person name="Weissenbach J."/>
            <person name="Baret P.V."/>
            <person name="Wincker P."/>
            <person name="Gaillardin C."/>
            <person name="Dujon B."/>
            <person name="Souciet J.L."/>
        </authorList>
    </citation>
    <scope>NUCLEOTIDE SEQUENCE [LARGE SCALE GENOMIC DNA]</scope>
    <source>
        <strain evidence="10">CBS 270.75 / DBVPG 7215 / KCTC 17166 / NRRL Y-17582</strain>
    </source>
</reference>
<keyword evidence="3" id="KW-0689">Ribosomal protein</keyword>
<evidence type="ECO:0000256" key="4">
    <source>
        <dbReference type="ARBA" id="ARBA00023128"/>
    </source>
</evidence>
<dbReference type="GO" id="GO:0005762">
    <property type="term" value="C:mitochondrial large ribosomal subunit"/>
    <property type="evidence" value="ECO:0007669"/>
    <property type="project" value="EnsemblFungi"/>
</dbReference>
<name>G8JQI9_ERECY</name>
<dbReference type="InterPro" id="IPR036249">
    <property type="entry name" value="Thioredoxin-like_sf"/>
</dbReference>
<dbReference type="PANTHER" id="PTHR21396">
    <property type="entry name" value="39S RIBOSOMAL PROTEIN L43"/>
    <property type="match status" value="1"/>
</dbReference>
<protein>
    <recommendedName>
        <fullName evidence="6">Large ribosomal subunit protein mL43</fullName>
    </recommendedName>
    <alternativeName>
        <fullName evidence="7">54S ribosomal protein L51, mitochondrial</fullName>
    </alternativeName>
</protein>
<accession>G8JQI9</accession>
<dbReference type="AlphaFoldDB" id="G8JQI9"/>
<dbReference type="RefSeq" id="XP_003645139.1">
    <property type="nucleotide sequence ID" value="XM_003645091.1"/>
</dbReference>
<dbReference type="OrthoDB" id="88at2759"/>
<evidence type="ECO:0000256" key="6">
    <source>
        <dbReference type="ARBA" id="ARBA00035188"/>
    </source>
</evidence>
<dbReference type="Gene3D" id="3.40.30.10">
    <property type="entry name" value="Glutaredoxin"/>
    <property type="match status" value="1"/>
</dbReference>
<keyword evidence="5" id="KW-0687">Ribonucleoprotein</keyword>
<proteinExistence type="inferred from homology"/>
<sequence length="142" mass="16140">MVVKVIPQLSIARNGVGAFVFPCKKIILQYCNWGGSSQGLRDFLVSKRLVQWAEKYPQINFEVVKKSGHPVIKALYTNGRNKAICVKNLNIDNVENKLRLLKDSSGEQLHHRTKNNNVESLNKSVRGLWSPLHVDPSLRHRV</sequence>
<organism evidence="9 10">
    <name type="scientific">Eremothecium cymbalariae (strain CBS 270.75 / DBVPG 7215 / KCTC 17166 / NRRL Y-17582)</name>
    <name type="common">Yeast</name>
    <dbReference type="NCBI Taxonomy" id="931890"/>
    <lineage>
        <taxon>Eukaryota</taxon>
        <taxon>Fungi</taxon>
        <taxon>Dikarya</taxon>
        <taxon>Ascomycota</taxon>
        <taxon>Saccharomycotina</taxon>
        <taxon>Saccharomycetes</taxon>
        <taxon>Saccharomycetales</taxon>
        <taxon>Saccharomycetaceae</taxon>
        <taxon>Eremothecium</taxon>
    </lineage>
</organism>
<dbReference type="Pfam" id="PF05047">
    <property type="entry name" value="L51_S25_CI-B8"/>
    <property type="match status" value="1"/>
</dbReference>
<keyword evidence="10" id="KW-1185">Reference proteome</keyword>
<dbReference type="GO" id="GO:0045454">
    <property type="term" value="P:cell redox homeostasis"/>
    <property type="evidence" value="ECO:0007669"/>
    <property type="project" value="EnsemblFungi"/>
</dbReference>
<dbReference type="GO" id="GO:0003735">
    <property type="term" value="F:structural constituent of ribosome"/>
    <property type="evidence" value="ECO:0007669"/>
    <property type="project" value="EnsemblFungi"/>
</dbReference>
<feature type="domain" description="Ribosomal protein/NADH dehydrogenase" evidence="8">
    <location>
        <begin position="32"/>
        <end position="105"/>
    </location>
</feature>
<comment type="similarity">
    <text evidence="2">Belongs to the mitochondrion-specific ribosomal protein mL43 family.</text>
</comment>
<dbReference type="EMBL" id="CP002498">
    <property type="protein sequence ID" value="AET38322.1"/>
    <property type="molecule type" value="Genomic_DNA"/>
</dbReference>